<protein>
    <submittedName>
        <fullName evidence="1">10402_t:CDS:1</fullName>
    </submittedName>
</protein>
<name>A0A9N9IFB6_9GLOM</name>
<dbReference type="OrthoDB" id="2414605at2759"/>
<comment type="caution">
    <text evidence="1">The sequence shown here is derived from an EMBL/GenBank/DDBJ whole genome shotgun (WGS) entry which is preliminary data.</text>
</comment>
<evidence type="ECO:0000313" key="2">
    <source>
        <dbReference type="Proteomes" id="UP000789570"/>
    </source>
</evidence>
<gene>
    <name evidence="1" type="ORF">FCALED_LOCUS15084</name>
</gene>
<sequence length="91" mass="10020">QDLSQSYEASSESIKSASCILSKQPQVNASKLACNLENCEDSSQLESCDMVELKPDQHDEVIAKLDKNIIVKQELKQQLSSPAHTLSSDQI</sequence>
<organism evidence="1 2">
    <name type="scientific">Funneliformis caledonium</name>
    <dbReference type="NCBI Taxonomy" id="1117310"/>
    <lineage>
        <taxon>Eukaryota</taxon>
        <taxon>Fungi</taxon>
        <taxon>Fungi incertae sedis</taxon>
        <taxon>Mucoromycota</taxon>
        <taxon>Glomeromycotina</taxon>
        <taxon>Glomeromycetes</taxon>
        <taxon>Glomerales</taxon>
        <taxon>Glomeraceae</taxon>
        <taxon>Funneliformis</taxon>
    </lineage>
</organism>
<dbReference type="Proteomes" id="UP000789570">
    <property type="component" value="Unassembled WGS sequence"/>
</dbReference>
<dbReference type="EMBL" id="CAJVPQ010012648">
    <property type="protein sequence ID" value="CAG8732572.1"/>
    <property type="molecule type" value="Genomic_DNA"/>
</dbReference>
<dbReference type="AlphaFoldDB" id="A0A9N9IFB6"/>
<feature type="non-terminal residue" evidence="1">
    <location>
        <position position="1"/>
    </location>
</feature>
<proteinExistence type="predicted"/>
<accession>A0A9N9IFB6</accession>
<reference evidence="1" key="1">
    <citation type="submission" date="2021-06" db="EMBL/GenBank/DDBJ databases">
        <authorList>
            <person name="Kallberg Y."/>
            <person name="Tangrot J."/>
            <person name="Rosling A."/>
        </authorList>
    </citation>
    <scope>NUCLEOTIDE SEQUENCE</scope>
    <source>
        <strain evidence="1">UK204</strain>
    </source>
</reference>
<keyword evidence="2" id="KW-1185">Reference proteome</keyword>
<evidence type="ECO:0000313" key="1">
    <source>
        <dbReference type="EMBL" id="CAG8732572.1"/>
    </source>
</evidence>